<dbReference type="CDD" id="cd12203">
    <property type="entry name" value="GT1"/>
    <property type="match status" value="1"/>
</dbReference>
<feature type="region of interest" description="Disordered" evidence="4">
    <location>
        <begin position="801"/>
        <end position="820"/>
    </location>
</feature>
<name>A0A6J5XIL6_PRUAR</name>
<protein>
    <recommendedName>
        <fullName evidence="5">Myb-like domain-containing protein</fullName>
    </recommendedName>
</protein>
<dbReference type="InterPro" id="IPR001279">
    <property type="entry name" value="Metallo-B-lactamas"/>
</dbReference>
<dbReference type="Pfam" id="PF13837">
    <property type="entry name" value="Myb_DNA-bind_4"/>
    <property type="match status" value="1"/>
</dbReference>
<dbReference type="InterPro" id="IPR001005">
    <property type="entry name" value="SANT/Myb"/>
</dbReference>
<dbReference type="GO" id="GO:0004527">
    <property type="term" value="F:exonuclease activity"/>
    <property type="evidence" value="ECO:0007669"/>
    <property type="project" value="UniProtKB-KW"/>
</dbReference>
<dbReference type="SUPFAM" id="SSF56281">
    <property type="entry name" value="Metallo-hydrolase/oxidoreductase"/>
    <property type="match status" value="1"/>
</dbReference>
<dbReference type="Pfam" id="PF12706">
    <property type="entry name" value="Lactamase_B_2"/>
    <property type="match status" value="1"/>
</dbReference>
<evidence type="ECO:0000313" key="7">
    <source>
        <dbReference type="Proteomes" id="UP000507245"/>
    </source>
</evidence>
<evidence type="ECO:0000256" key="1">
    <source>
        <dbReference type="ARBA" id="ARBA00022722"/>
    </source>
</evidence>
<keyword evidence="2" id="KW-0378">Hydrolase</keyword>
<organism evidence="6 7">
    <name type="scientific">Prunus armeniaca</name>
    <name type="common">Apricot</name>
    <name type="synonym">Armeniaca vulgaris</name>
    <dbReference type="NCBI Taxonomy" id="36596"/>
    <lineage>
        <taxon>Eukaryota</taxon>
        <taxon>Viridiplantae</taxon>
        <taxon>Streptophyta</taxon>
        <taxon>Embryophyta</taxon>
        <taxon>Tracheophyta</taxon>
        <taxon>Spermatophyta</taxon>
        <taxon>Magnoliopsida</taxon>
        <taxon>eudicotyledons</taxon>
        <taxon>Gunneridae</taxon>
        <taxon>Pentapetalae</taxon>
        <taxon>rosids</taxon>
        <taxon>fabids</taxon>
        <taxon>Rosales</taxon>
        <taxon>Rosaceae</taxon>
        <taxon>Amygdaloideae</taxon>
        <taxon>Amygdaleae</taxon>
        <taxon>Prunus</taxon>
    </lineage>
</organism>
<evidence type="ECO:0000256" key="4">
    <source>
        <dbReference type="SAM" id="MobiDB-lite"/>
    </source>
</evidence>
<feature type="compositionally biased region" description="Basic and acidic residues" evidence="4">
    <location>
        <begin position="767"/>
        <end position="776"/>
    </location>
</feature>
<keyword evidence="3" id="KW-0694">RNA-binding</keyword>
<dbReference type="Gene3D" id="1.10.10.60">
    <property type="entry name" value="Homeodomain-like"/>
    <property type="match status" value="1"/>
</dbReference>
<dbReference type="OrthoDB" id="17458at2759"/>
<keyword evidence="1" id="KW-0540">Nuclease</keyword>
<keyword evidence="2" id="KW-0269">Exonuclease</keyword>
<dbReference type="InterPro" id="IPR044822">
    <property type="entry name" value="Myb_DNA-bind_4"/>
</dbReference>
<dbReference type="Proteomes" id="UP000507245">
    <property type="component" value="Unassembled WGS sequence"/>
</dbReference>
<dbReference type="InterPro" id="IPR055132">
    <property type="entry name" value="RNase_J_b_CASP"/>
</dbReference>
<dbReference type="SMART" id="SM00849">
    <property type="entry name" value="Lactamase_B"/>
    <property type="match status" value="1"/>
</dbReference>
<dbReference type="PANTHER" id="PTHR43694">
    <property type="entry name" value="RIBONUCLEASE J"/>
    <property type="match status" value="1"/>
</dbReference>
<evidence type="ECO:0000256" key="3">
    <source>
        <dbReference type="ARBA" id="ARBA00022884"/>
    </source>
</evidence>
<dbReference type="EMBL" id="CAEKKB010000005">
    <property type="protein sequence ID" value="CAB4310934.1"/>
    <property type="molecule type" value="Genomic_DNA"/>
</dbReference>
<evidence type="ECO:0000259" key="5">
    <source>
        <dbReference type="PROSITE" id="PS50090"/>
    </source>
</evidence>
<sequence length="966" mass="107042">MQLGVLGGLSVHHSLCSAPFRPSVSTQMAAFGALSPCPYSLLWRPKPTNRCVSCSVGSSAVTGTRGSNVKRSGRMEGPRKSMEDSVQRKMEQFYEGREGPPIRVLPIGGLGEIGMNCMLVGNYDRYILIDAGVMFPDFDELGVQKIIPDTTFIKKWSHKIEAIVITHGHEDHIGALPWVIPALDPRTPIFASSFTMELIKKRLKEHGIFVPSRLKTFRTKRKFMAGPFEIEPVRVTHSIPDCCGLVLRCSDGTILHTGDWKIDESPLDGRGFDREALEELSKEGVTLMMSDSTNVLSPGRTTSETSVADALLRHISAAKGRVITTQFASNIHRLGSVKAAADFTGRKLVFVGMSLRTYLDAAWKDGKAPIDPSSLVKVEDIDSYAPKDLLIVTTGSQAEPRAALNLASFGSSHSVKLTKEDIILYSAKVIPGNESRVMKMLNRISEIGSTIVMGKNEGLHTSGHGYRGELCIICADSVQVPLLLEKSKEAAGELHLAMCWDLVIVWYLVRNDVMHGECPFFMSLFNRLTLIEDEEVLQIVKPQHFLPIHGELLFLKEHELLGRSTGIRHTTVIKNGEMLGVSHLRNRRVLSNGFTLLGKENLQLKFSDGDKAFGTSSELCVDERLRVALDGIIVVSMEILRPQNVNGLTENSIKGKIKITTRCLWLDKGKLIDALHKAAHAALSSCPINCPLPHMERTVSEVLRKLVRKYSGKRPDVIAIAMENPAAVLADEVSVRLSGKSHVGSEMSTLRKVIDRHPYKNQSTRTQADEGKDDAHLQSTLQQDTEESVLEDDGIEVEVLLPEEDSATSNSKSEKLSSDSEKSDDFWNAIVRLSTVDKSVVDKNGLGVQQEHLKKDGPDSSEIPNPSKPVKRNKWKPEEVEKLIKMRGKLRSRFQVVKGRMALWEEISRNLLADGINRSPGQCKSLWASLVQKYEESKSGKRSQKSWPYFEEMDGALSDSEEMATK</sequence>
<proteinExistence type="predicted"/>
<feature type="region of interest" description="Disordered" evidence="4">
    <location>
        <begin position="748"/>
        <end position="792"/>
    </location>
</feature>
<accession>A0A6J5XIL6</accession>
<dbReference type="SMART" id="SM00717">
    <property type="entry name" value="SANT"/>
    <property type="match status" value="1"/>
</dbReference>
<gene>
    <name evidence="6" type="ORF">ORAREDHAP_LOCUS32940</name>
</gene>
<reference evidence="7" key="1">
    <citation type="journal article" date="2020" name="Genome Biol.">
        <title>Gamete binning: chromosome-level and haplotype-resolved genome assembly enabled by high-throughput single-cell sequencing of gamete genomes.</title>
        <authorList>
            <person name="Campoy J.A."/>
            <person name="Sun H."/>
            <person name="Goel M."/>
            <person name="Jiao W.-B."/>
            <person name="Folz-Donahue K."/>
            <person name="Wang N."/>
            <person name="Rubio M."/>
            <person name="Liu C."/>
            <person name="Kukat C."/>
            <person name="Ruiz D."/>
            <person name="Huettel B."/>
            <person name="Schneeberger K."/>
        </authorList>
    </citation>
    <scope>NUCLEOTIDE SEQUENCE [LARGE SCALE GENOMIC DNA]</scope>
    <source>
        <strain evidence="7">cv. Rojo Pasion</strain>
    </source>
</reference>
<dbReference type="GO" id="GO:0003723">
    <property type="term" value="F:RNA binding"/>
    <property type="evidence" value="ECO:0007669"/>
    <property type="project" value="UniProtKB-KW"/>
</dbReference>
<feature type="region of interest" description="Disordered" evidence="4">
    <location>
        <begin position="848"/>
        <end position="874"/>
    </location>
</feature>
<dbReference type="CDD" id="cd07714">
    <property type="entry name" value="RNaseJ_MBL-fold"/>
    <property type="match status" value="1"/>
</dbReference>
<dbReference type="AlphaFoldDB" id="A0A6J5XIL6"/>
<feature type="domain" description="Myb-like" evidence="5">
    <location>
        <begin position="867"/>
        <end position="931"/>
    </location>
</feature>
<keyword evidence="7" id="KW-1185">Reference proteome</keyword>
<evidence type="ECO:0000313" key="6">
    <source>
        <dbReference type="EMBL" id="CAB4310934.1"/>
    </source>
</evidence>
<dbReference type="Pfam" id="PF22505">
    <property type="entry name" value="RNase_J_b_CASP"/>
    <property type="match status" value="1"/>
</dbReference>
<dbReference type="InterPro" id="IPR036866">
    <property type="entry name" value="RibonucZ/Hydroxyglut_hydro"/>
</dbReference>
<dbReference type="InterPro" id="IPR042173">
    <property type="entry name" value="RNase_J_2"/>
</dbReference>
<evidence type="ECO:0000256" key="2">
    <source>
        <dbReference type="ARBA" id="ARBA00022839"/>
    </source>
</evidence>
<dbReference type="PROSITE" id="PS50090">
    <property type="entry name" value="MYB_LIKE"/>
    <property type="match status" value="1"/>
</dbReference>
<dbReference type="Gene3D" id="3.60.15.10">
    <property type="entry name" value="Ribonuclease Z/Hydroxyacylglutathione hydrolase-like"/>
    <property type="match status" value="2"/>
</dbReference>
<dbReference type="Gene3D" id="3.40.50.10710">
    <property type="entry name" value="Metallo-hydrolase/oxidoreductase"/>
    <property type="match status" value="1"/>
</dbReference>
<dbReference type="PANTHER" id="PTHR43694:SF1">
    <property type="entry name" value="RIBONUCLEASE J"/>
    <property type="match status" value="1"/>
</dbReference>